<feature type="transmembrane region" description="Helical" evidence="6">
    <location>
        <begin position="168"/>
        <end position="187"/>
    </location>
</feature>
<protein>
    <submittedName>
        <fullName evidence="7">MFS transporter</fullName>
    </submittedName>
</protein>
<evidence type="ECO:0000313" key="8">
    <source>
        <dbReference type="Proteomes" id="UP000466307"/>
    </source>
</evidence>
<dbReference type="EMBL" id="JAADZU010000006">
    <property type="protein sequence ID" value="NDK88574.1"/>
    <property type="molecule type" value="Genomic_DNA"/>
</dbReference>
<feature type="transmembrane region" description="Helical" evidence="6">
    <location>
        <begin position="12"/>
        <end position="34"/>
    </location>
</feature>
<feature type="transmembrane region" description="Helical" evidence="6">
    <location>
        <begin position="46"/>
        <end position="65"/>
    </location>
</feature>
<dbReference type="Gene3D" id="1.20.1250.20">
    <property type="entry name" value="MFS general substrate transporter like domains"/>
    <property type="match status" value="1"/>
</dbReference>
<proteinExistence type="predicted"/>
<gene>
    <name evidence="7" type="ORF">GYA93_03105</name>
</gene>
<dbReference type="InterPro" id="IPR036259">
    <property type="entry name" value="MFS_trans_sf"/>
</dbReference>
<feature type="transmembrane region" description="Helical" evidence="6">
    <location>
        <begin position="288"/>
        <end position="309"/>
    </location>
</feature>
<feature type="transmembrane region" description="Helical" evidence="6">
    <location>
        <begin position="374"/>
        <end position="396"/>
    </location>
</feature>
<dbReference type="PANTHER" id="PTHR23513:SF6">
    <property type="entry name" value="MAJOR FACILITATOR SUPERFAMILY ASSOCIATED DOMAIN-CONTAINING PROTEIN"/>
    <property type="match status" value="1"/>
</dbReference>
<dbReference type="Pfam" id="PF07690">
    <property type="entry name" value="MFS_1"/>
    <property type="match status" value="1"/>
</dbReference>
<comment type="caution">
    <text evidence="7">The sequence shown here is derived from an EMBL/GenBank/DDBJ whole genome shotgun (WGS) entry which is preliminary data.</text>
</comment>
<feature type="transmembrane region" description="Helical" evidence="6">
    <location>
        <begin position="258"/>
        <end position="276"/>
    </location>
</feature>
<evidence type="ECO:0000256" key="1">
    <source>
        <dbReference type="ARBA" id="ARBA00004651"/>
    </source>
</evidence>
<keyword evidence="8" id="KW-1185">Reference proteome</keyword>
<dbReference type="InterPro" id="IPR011701">
    <property type="entry name" value="MFS"/>
</dbReference>
<dbReference type="PANTHER" id="PTHR23513">
    <property type="entry name" value="INTEGRAL MEMBRANE EFFLUX PROTEIN-RELATED"/>
    <property type="match status" value="1"/>
</dbReference>
<feature type="transmembrane region" description="Helical" evidence="6">
    <location>
        <begin position="350"/>
        <end position="368"/>
    </location>
</feature>
<evidence type="ECO:0000256" key="3">
    <source>
        <dbReference type="ARBA" id="ARBA00022692"/>
    </source>
</evidence>
<feature type="transmembrane region" description="Helical" evidence="6">
    <location>
        <begin position="315"/>
        <end position="338"/>
    </location>
</feature>
<feature type="transmembrane region" description="Helical" evidence="6">
    <location>
        <begin position="224"/>
        <end position="246"/>
    </location>
</feature>
<feature type="transmembrane region" description="Helical" evidence="6">
    <location>
        <begin position="77"/>
        <end position="95"/>
    </location>
</feature>
<organism evidence="7 8">
    <name type="scientific">Gordonia desulfuricans</name>
    <dbReference type="NCBI Taxonomy" id="89051"/>
    <lineage>
        <taxon>Bacteria</taxon>
        <taxon>Bacillati</taxon>
        <taxon>Actinomycetota</taxon>
        <taxon>Actinomycetes</taxon>
        <taxon>Mycobacteriales</taxon>
        <taxon>Gordoniaceae</taxon>
        <taxon>Gordonia</taxon>
    </lineage>
</organism>
<evidence type="ECO:0000256" key="6">
    <source>
        <dbReference type="SAM" id="Phobius"/>
    </source>
</evidence>
<dbReference type="Proteomes" id="UP000466307">
    <property type="component" value="Unassembled WGS sequence"/>
</dbReference>
<keyword evidence="4 6" id="KW-1133">Transmembrane helix</keyword>
<evidence type="ECO:0000256" key="4">
    <source>
        <dbReference type="ARBA" id="ARBA00022989"/>
    </source>
</evidence>
<sequence length="429" mass="44232">MHPLLRNPVFTRLYPAQVISLAGTGLMTVALGLLAYDLAGTDAAQVLGTALAIKMVAYVAMAPLMRALVTRLPATGVLIGADVVRVGTAACLPWVTGTWQIYLLIFALQTASATFTPTFSAAIARVVPDRDQYTVAVSASRIAYDLEALTSPLLAGVALLVLPSSALFAFTAAGFAASALLVAGSGLRRLDRSDPPALPDDTGTVADRILRGIRIMLSRRSLRGLLWIDVAVAAATAIVLVGTVGYVRGDLGAGDTAVALALAAFGIGSLATTFAVPMMLRRFGPMRVMVAGAALATTGLAITTAWSYTGPQPTALFGTWVVLGVATSMIGTTIPRTIRDHTDADRDDVFTAQFSTSHAAFLLTYAIAGWGPALIGTAAAVGVLALLGAAATVGAARCWRRVTAPNVPAAGIDSPTMDPTVCARQPATR</sequence>
<dbReference type="GO" id="GO:0022857">
    <property type="term" value="F:transmembrane transporter activity"/>
    <property type="evidence" value="ECO:0007669"/>
    <property type="project" value="InterPro"/>
</dbReference>
<dbReference type="AlphaFoldDB" id="A0A7K3LK25"/>
<evidence type="ECO:0000256" key="2">
    <source>
        <dbReference type="ARBA" id="ARBA00022475"/>
    </source>
</evidence>
<dbReference type="GO" id="GO:0005886">
    <property type="term" value="C:plasma membrane"/>
    <property type="evidence" value="ECO:0007669"/>
    <property type="project" value="UniProtKB-SubCell"/>
</dbReference>
<accession>A0A7K3LK25</accession>
<keyword evidence="5 6" id="KW-0472">Membrane</keyword>
<evidence type="ECO:0000313" key="7">
    <source>
        <dbReference type="EMBL" id="NDK88574.1"/>
    </source>
</evidence>
<keyword evidence="2" id="KW-1003">Cell membrane</keyword>
<name>A0A7K3LK25_9ACTN</name>
<reference evidence="7 8" key="1">
    <citation type="submission" date="2020-01" db="EMBL/GenBank/DDBJ databases">
        <title>Investigation of new actinobacteria for the biodesulphurisation of diesel fuel.</title>
        <authorList>
            <person name="Athi Narayanan S.M."/>
        </authorList>
    </citation>
    <scope>NUCLEOTIDE SEQUENCE [LARGE SCALE GENOMIC DNA]</scope>
    <source>
        <strain evidence="7 8">213E</strain>
    </source>
</reference>
<keyword evidence="3 6" id="KW-0812">Transmembrane</keyword>
<dbReference type="SUPFAM" id="SSF103473">
    <property type="entry name" value="MFS general substrate transporter"/>
    <property type="match status" value="1"/>
</dbReference>
<dbReference type="RefSeq" id="WP_059035783.1">
    <property type="nucleotide sequence ID" value="NZ_JAADZU010000006.1"/>
</dbReference>
<comment type="subcellular location">
    <subcellularLocation>
        <location evidence="1">Cell membrane</location>
        <topology evidence="1">Multi-pass membrane protein</topology>
    </subcellularLocation>
</comment>
<evidence type="ECO:0000256" key="5">
    <source>
        <dbReference type="ARBA" id="ARBA00023136"/>
    </source>
</evidence>